<dbReference type="SMART" id="SM00167">
    <property type="entry name" value="VPS9"/>
    <property type="match status" value="1"/>
</dbReference>
<dbReference type="Pfam" id="PF02204">
    <property type="entry name" value="VPS9"/>
    <property type="match status" value="1"/>
</dbReference>
<accession>A0A1J4MRV5</accession>
<dbReference type="Gene3D" id="1.20.1050.80">
    <property type="entry name" value="VPS9 domain"/>
    <property type="match status" value="1"/>
</dbReference>
<dbReference type="SUPFAM" id="SSF109993">
    <property type="entry name" value="VPS9 domain"/>
    <property type="match status" value="1"/>
</dbReference>
<evidence type="ECO:0000313" key="2">
    <source>
        <dbReference type="EMBL" id="OII76920.1"/>
    </source>
</evidence>
<dbReference type="VEuPathDB" id="CryptoDB:cand_022630"/>
<dbReference type="PANTHER" id="PTHR23101">
    <property type="entry name" value="RAB GDP/GTP EXCHANGE FACTOR"/>
    <property type="match status" value="1"/>
</dbReference>
<dbReference type="InterPro" id="IPR037191">
    <property type="entry name" value="VPS9_dom_sf"/>
</dbReference>
<organism evidence="2 3">
    <name type="scientific">Cryptosporidium andersoni</name>
    <dbReference type="NCBI Taxonomy" id="117008"/>
    <lineage>
        <taxon>Eukaryota</taxon>
        <taxon>Sar</taxon>
        <taxon>Alveolata</taxon>
        <taxon>Apicomplexa</taxon>
        <taxon>Conoidasida</taxon>
        <taxon>Coccidia</taxon>
        <taxon>Eucoccidiorida</taxon>
        <taxon>Eimeriorina</taxon>
        <taxon>Cryptosporidiidae</taxon>
        <taxon>Cryptosporidium</taxon>
    </lineage>
</organism>
<dbReference type="InterPro" id="IPR045046">
    <property type="entry name" value="Vps9-like"/>
</dbReference>
<gene>
    <name evidence="2" type="ORF">cand_022630</name>
</gene>
<name>A0A1J4MRV5_9CRYT</name>
<dbReference type="Gene3D" id="1.10.246.120">
    <property type="match status" value="1"/>
</dbReference>
<reference evidence="2 3" key="1">
    <citation type="submission" date="2016-10" db="EMBL/GenBank/DDBJ databases">
        <title>Reductive evolution of mitochondrial metabolism and differential evolution of invasion-related proteins in Cryptosporidium.</title>
        <authorList>
            <person name="Liu S."/>
            <person name="Roellig D.M."/>
            <person name="Guo Y."/>
            <person name="Li N."/>
            <person name="Frace M.A."/>
            <person name="Tang K."/>
            <person name="Zhang L."/>
            <person name="Feng Y."/>
            <person name="Xiao L."/>
        </authorList>
    </citation>
    <scope>NUCLEOTIDE SEQUENCE [LARGE SCALE GENOMIC DNA]</scope>
    <source>
        <strain evidence="2">30847</strain>
    </source>
</reference>
<dbReference type="GeneID" id="92366447"/>
<dbReference type="GO" id="GO:0005829">
    <property type="term" value="C:cytosol"/>
    <property type="evidence" value="ECO:0007669"/>
    <property type="project" value="TreeGrafter"/>
</dbReference>
<dbReference type="PANTHER" id="PTHR23101:SF25">
    <property type="entry name" value="GTPASE-ACTIVATING PROTEIN AND VPS9 DOMAIN-CONTAINING PROTEIN 1"/>
    <property type="match status" value="1"/>
</dbReference>
<dbReference type="AlphaFoldDB" id="A0A1J4MRV5"/>
<dbReference type="EMBL" id="LRBS01000048">
    <property type="protein sequence ID" value="OII76920.1"/>
    <property type="molecule type" value="Genomic_DNA"/>
</dbReference>
<evidence type="ECO:0000313" key="3">
    <source>
        <dbReference type="Proteomes" id="UP000186804"/>
    </source>
</evidence>
<dbReference type="Proteomes" id="UP000186804">
    <property type="component" value="Unassembled WGS sequence"/>
</dbReference>
<dbReference type="GO" id="GO:0005085">
    <property type="term" value="F:guanyl-nucleotide exchange factor activity"/>
    <property type="evidence" value="ECO:0007669"/>
    <property type="project" value="InterPro"/>
</dbReference>
<comment type="caution">
    <text evidence="2">The sequence shown here is derived from an EMBL/GenBank/DDBJ whole genome shotgun (WGS) entry which is preliminary data.</text>
</comment>
<proteinExistence type="predicted"/>
<sequence length="485" mass="56579">MDNYDDTNKVLNVEGVIKNTLDDINIQDNNKISEKLAPQQYTDEIHLNNKNGEVGDKYYKECDSNINNEIISPKETYSKIQVQEDLSIPPGKPLTAYNQFLASLKDSSCSEVVHLIAKFIQKYPELDSDLIHIIYGDNEDNEIIKNLGLDEKINLQLLSDILNKFVLVCNNLLLQTEIYMKNDSEEEKNYIIEGLEKLITSKLYNKLIKIISLENKDIDEYLNIKLKRLKSFVQLNHFDVSKIYMDVLNTENSWLDLCNNELYKFVRVKSPRDKVILIVNVCKVLLSYMNNIINEWKNKQNDNNNFYKDIPAPPAADDLLPLLIYSLIQINPPNLKTHLEYTNHFRNPNLLISEDLYFYTHFYSAVTFLEKLDGKQIQLNIDPHIFEINYSSNIEEYMEQSDQVKEVITKGNNSINNNSYSYKKNSNFPQDTDNIIKKLVLFPLQYEKILDVSDLKVGDIPNLFNQYKDLSRLLNELKTIYNNIH</sequence>
<dbReference type="GO" id="GO:0016192">
    <property type="term" value="P:vesicle-mediated transport"/>
    <property type="evidence" value="ECO:0007669"/>
    <property type="project" value="InterPro"/>
</dbReference>
<dbReference type="GO" id="GO:0031267">
    <property type="term" value="F:small GTPase binding"/>
    <property type="evidence" value="ECO:0007669"/>
    <property type="project" value="TreeGrafter"/>
</dbReference>
<dbReference type="RefSeq" id="XP_067068766.1">
    <property type="nucleotide sequence ID" value="XM_067212493.1"/>
</dbReference>
<dbReference type="InterPro" id="IPR003123">
    <property type="entry name" value="VPS9"/>
</dbReference>
<keyword evidence="3" id="KW-1185">Reference proteome</keyword>
<evidence type="ECO:0000259" key="1">
    <source>
        <dbReference type="PROSITE" id="PS51205"/>
    </source>
</evidence>
<feature type="domain" description="VPS9" evidence="1">
    <location>
        <begin position="216"/>
        <end position="378"/>
    </location>
</feature>
<protein>
    <submittedName>
        <fullName evidence="2">Vacuolar sorting protein 9 domain-containing protein</fullName>
    </submittedName>
</protein>
<dbReference type="PROSITE" id="PS51205">
    <property type="entry name" value="VPS9"/>
    <property type="match status" value="1"/>
</dbReference>
<dbReference type="OrthoDB" id="300289at2759"/>
<dbReference type="GO" id="GO:0030139">
    <property type="term" value="C:endocytic vesicle"/>
    <property type="evidence" value="ECO:0007669"/>
    <property type="project" value="TreeGrafter"/>
</dbReference>